<dbReference type="SUPFAM" id="SSF64182">
    <property type="entry name" value="DHH phosphoesterases"/>
    <property type="match status" value="1"/>
</dbReference>
<dbReference type="InterPro" id="IPR038763">
    <property type="entry name" value="DHH_sf"/>
</dbReference>
<reference evidence="4" key="1">
    <citation type="journal article" date="2019" name="Int. J. Syst. Evol. Microbiol.">
        <title>The Global Catalogue of Microorganisms (GCM) 10K type strain sequencing project: providing services to taxonomists for standard genome sequencing and annotation.</title>
        <authorList>
            <consortium name="The Broad Institute Genomics Platform"/>
            <consortium name="The Broad Institute Genome Sequencing Center for Infectious Disease"/>
            <person name="Wu L."/>
            <person name="Ma J."/>
        </authorList>
    </citation>
    <scope>NUCLEOTIDE SEQUENCE [LARGE SCALE GENOMIC DNA]</scope>
    <source>
        <strain evidence="4">CCUG 61485</strain>
    </source>
</reference>
<dbReference type="InterPro" id="IPR001667">
    <property type="entry name" value="DDH_dom"/>
</dbReference>
<evidence type="ECO:0000313" key="4">
    <source>
        <dbReference type="Proteomes" id="UP001597201"/>
    </source>
</evidence>
<evidence type="ECO:0000313" key="3">
    <source>
        <dbReference type="EMBL" id="MFD1316570.1"/>
    </source>
</evidence>
<dbReference type="RefSeq" id="WP_377179673.1">
    <property type="nucleotide sequence ID" value="NZ_JBHTMY010000003.1"/>
</dbReference>
<dbReference type="Pfam" id="PF01368">
    <property type="entry name" value="DHH"/>
    <property type="match status" value="1"/>
</dbReference>
<dbReference type="InterPro" id="IPR051319">
    <property type="entry name" value="Oligoribo/pAp-PDE_c-di-AMP_PDE"/>
</dbReference>
<organism evidence="3 4">
    <name type="scientific">Namhaeicola litoreus</name>
    <dbReference type="NCBI Taxonomy" id="1052145"/>
    <lineage>
        <taxon>Bacteria</taxon>
        <taxon>Pseudomonadati</taxon>
        <taxon>Bacteroidota</taxon>
        <taxon>Flavobacteriia</taxon>
        <taxon>Flavobacteriales</taxon>
        <taxon>Flavobacteriaceae</taxon>
        <taxon>Namhaeicola</taxon>
    </lineage>
</organism>
<dbReference type="EMBL" id="JBHTMY010000003">
    <property type="protein sequence ID" value="MFD1316570.1"/>
    <property type="molecule type" value="Genomic_DNA"/>
</dbReference>
<proteinExistence type="predicted"/>
<dbReference type="Gene3D" id="3.90.1640.10">
    <property type="entry name" value="inorganic pyrophosphatase (n-terminal core)"/>
    <property type="match status" value="1"/>
</dbReference>
<dbReference type="PANTHER" id="PTHR47618">
    <property type="entry name" value="BIFUNCTIONAL OLIGORIBONUCLEASE AND PAP PHOSPHATASE NRNA"/>
    <property type="match status" value="1"/>
</dbReference>
<keyword evidence="4" id="KW-1185">Reference proteome</keyword>
<gene>
    <name evidence="3" type="ORF">ACFQ39_13170</name>
</gene>
<dbReference type="InterPro" id="IPR003156">
    <property type="entry name" value="DHHA1_dom"/>
</dbReference>
<dbReference type="EC" id="3.1.3.7" evidence="3"/>
<keyword evidence="3" id="KW-0378">Hydrolase</keyword>
<feature type="domain" description="DDH" evidence="1">
    <location>
        <begin position="18"/>
        <end position="170"/>
    </location>
</feature>
<protein>
    <submittedName>
        <fullName evidence="3">Bifunctional oligoribonuclease/PAP phosphatase NrnA</fullName>
        <ecNumber evidence="3">3.1.3.7</ecNumber>
    </submittedName>
</protein>
<dbReference type="Pfam" id="PF02272">
    <property type="entry name" value="DHHA1"/>
    <property type="match status" value="1"/>
</dbReference>
<dbReference type="Proteomes" id="UP001597201">
    <property type="component" value="Unassembled WGS sequence"/>
</dbReference>
<comment type="caution">
    <text evidence="3">The sequence shown here is derived from an EMBL/GenBank/DDBJ whole genome shotgun (WGS) entry which is preliminary data.</text>
</comment>
<name>A0ABW3Y6T8_9FLAO</name>
<evidence type="ECO:0000259" key="2">
    <source>
        <dbReference type="Pfam" id="PF02272"/>
    </source>
</evidence>
<sequence length="341" mass="38753">MHEKQIEEVKKLLADSRNIAIVSHRNPDGDAYGSCLALSHLLKKLGHHTTVVSPNDCPNFLKWMPGQNQIVIFEEQTEIAKEILQKADIVFTLDFNALNRVGPDMEKVLSDIDPVYIMIDHHQDPDQYAKYSYVDPNICSTSQLIYQWTIQMGWKNYLDKDISTCIYTGILTDTGSFRFSNTNGDTHRIVGDLLDLGVEHTQVYREIHENSISRLKLLGKALKNMVYLKEYRTAFITLKNYELKQCNYQKGDTEGFVNYALSLTNVVLAAIFIEDKQQNIIKISFRSTGDFNVNELARDHFNGGGHINAAGGRSDVNLKDTVDNFIAILPEYKDSLLACHE</sequence>
<dbReference type="PANTHER" id="PTHR47618:SF1">
    <property type="entry name" value="BIFUNCTIONAL OLIGORIBONUCLEASE AND PAP PHOSPHATASE NRNA"/>
    <property type="match status" value="1"/>
</dbReference>
<feature type="domain" description="DHHA1" evidence="2">
    <location>
        <begin position="247"/>
        <end position="327"/>
    </location>
</feature>
<evidence type="ECO:0000259" key="1">
    <source>
        <dbReference type="Pfam" id="PF01368"/>
    </source>
</evidence>
<accession>A0ABW3Y6T8</accession>
<dbReference type="GO" id="GO:0008441">
    <property type="term" value="F:3'(2'),5'-bisphosphate nucleotidase activity"/>
    <property type="evidence" value="ECO:0007669"/>
    <property type="project" value="UniProtKB-EC"/>
</dbReference>
<dbReference type="Gene3D" id="3.10.310.30">
    <property type="match status" value="1"/>
</dbReference>